<dbReference type="Proteomes" id="UP000198897">
    <property type="component" value="Unassembled WGS sequence"/>
</dbReference>
<evidence type="ECO:0000313" key="3">
    <source>
        <dbReference type="Proteomes" id="UP000198897"/>
    </source>
</evidence>
<proteinExistence type="predicted"/>
<accession>A0A1I2K6V6</accession>
<dbReference type="RefSeq" id="WP_089750224.1">
    <property type="nucleotide sequence ID" value="NZ_FOOG01000003.1"/>
</dbReference>
<organism evidence="2 3">
    <name type="scientific">Halobacillus alkaliphilus</name>
    <dbReference type="NCBI Taxonomy" id="396056"/>
    <lineage>
        <taxon>Bacteria</taxon>
        <taxon>Bacillati</taxon>
        <taxon>Bacillota</taxon>
        <taxon>Bacilli</taxon>
        <taxon>Bacillales</taxon>
        <taxon>Bacillaceae</taxon>
        <taxon>Halobacillus</taxon>
    </lineage>
</organism>
<keyword evidence="1" id="KW-1133">Transmembrane helix</keyword>
<keyword evidence="1" id="KW-0812">Transmembrane</keyword>
<dbReference type="EMBL" id="FOOG01000003">
    <property type="protein sequence ID" value="SFF62885.1"/>
    <property type="molecule type" value="Genomic_DNA"/>
</dbReference>
<dbReference type="OrthoDB" id="2691647at2"/>
<evidence type="ECO:0008006" key="4">
    <source>
        <dbReference type="Google" id="ProtNLM"/>
    </source>
</evidence>
<reference evidence="3" key="1">
    <citation type="submission" date="2016-10" db="EMBL/GenBank/DDBJ databases">
        <authorList>
            <person name="Varghese N."/>
            <person name="Submissions S."/>
        </authorList>
    </citation>
    <scope>NUCLEOTIDE SEQUENCE [LARGE SCALE GENOMIC DNA]</scope>
    <source>
        <strain evidence="3">FP5</strain>
    </source>
</reference>
<evidence type="ECO:0000313" key="2">
    <source>
        <dbReference type="EMBL" id="SFF62885.1"/>
    </source>
</evidence>
<dbReference type="AlphaFoldDB" id="A0A1I2K6V6"/>
<keyword evidence="1" id="KW-0472">Membrane</keyword>
<evidence type="ECO:0000256" key="1">
    <source>
        <dbReference type="SAM" id="Phobius"/>
    </source>
</evidence>
<name>A0A1I2K6V6_9BACI</name>
<gene>
    <name evidence="2" type="ORF">SAMN05216353_103209</name>
</gene>
<dbReference type="Pfam" id="PF14004">
    <property type="entry name" value="DUF4227"/>
    <property type="match status" value="1"/>
</dbReference>
<feature type="transmembrane region" description="Helical" evidence="1">
    <location>
        <begin position="12"/>
        <end position="32"/>
    </location>
</feature>
<sequence>MVHFRQNIQELVKVLIVFTLCTCVFYMALRLVHEEYERQHRYDPPNGAAVKVYKPLEPVWPDRLSIFFQLGE</sequence>
<protein>
    <recommendedName>
        <fullName evidence="4">DUF4227 family protein</fullName>
    </recommendedName>
</protein>
<dbReference type="InterPro" id="IPR025321">
    <property type="entry name" value="DUF4227"/>
</dbReference>
<keyword evidence="3" id="KW-1185">Reference proteome</keyword>